<dbReference type="Proteomes" id="UP000887581">
    <property type="component" value="Unplaced"/>
</dbReference>
<keyword evidence="14" id="KW-1185">Reference proteome</keyword>
<comment type="similarity">
    <text evidence="2 12">Belongs to the adaptor complexes small subunit family.</text>
</comment>
<dbReference type="CDD" id="cd14829">
    <property type="entry name" value="Zeta-COP"/>
    <property type="match status" value="1"/>
</dbReference>
<dbReference type="GO" id="GO:0006886">
    <property type="term" value="P:intracellular protein transport"/>
    <property type="evidence" value="ECO:0007669"/>
    <property type="project" value="TreeGrafter"/>
</dbReference>
<dbReference type="PANTHER" id="PTHR11043">
    <property type="entry name" value="ZETA-COAT PROTEIN"/>
    <property type="match status" value="1"/>
</dbReference>
<organism evidence="14 15">
    <name type="scientific">Setaria digitata</name>
    <dbReference type="NCBI Taxonomy" id="48799"/>
    <lineage>
        <taxon>Eukaryota</taxon>
        <taxon>Metazoa</taxon>
        <taxon>Ecdysozoa</taxon>
        <taxon>Nematoda</taxon>
        <taxon>Chromadorea</taxon>
        <taxon>Rhabditida</taxon>
        <taxon>Spirurina</taxon>
        <taxon>Spiruromorpha</taxon>
        <taxon>Filarioidea</taxon>
        <taxon>Setariidae</taxon>
        <taxon>Setaria</taxon>
    </lineage>
</organism>
<dbReference type="GO" id="GO:0006891">
    <property type="term" value="P:intra-Golgi vesicle-mediated transport"/>
    <property type="evidence" value="ECO:0007669"/>
    <property type="project" value="TreeGrafter"/>
</dbReference>
<dbReference type="Gene3D" id="3.30.450.60">
    <property type="match status" value="1"/>
</dbReference>
<evidence type="ECO:0000256" key="10">
    <source>
        <dbReference type="ARBA" id="ARBA00023329"/>
    </source>
</evidence>
<dbReference type="InterPro" id="IPR022775">
    <property type="entry name" value="AP_mu_sigma_su"/>
</dbReference>
<evidence type="ECO:0000256" key="5">
    <source>
        <dbReference type="ARBA" id="ARBA00022490"/>
    </source>
</evidence>
<keyword evidence="5 12" id="KW-0963">Cytoplasm</keyword>
<dbReference type="SUPFAM" id="SSF64356">
    <property type="entry name" value="SNARE-like"/>
    <property type="match status" value="1"/>
</dbReference>
<evidence type="ECO:0000256" key="12">
    <source>
        <dbReference type="RuleBase" id="RU366053"/>
    </source>
</evidence>
<keyword evidence="4 12" id="KW-0813">Transport</keyword>
<evidence type="ECO:0000256" key="6">
    <source>
        <dbReference type="ARBA" id="ARBA00022892"/>
    </source>
</evidence>
<keyword evidence="7 12" id="KW-0653">Protein transport</keyword>
<sequence>MTSLYSIKGIVTLDQDGNRVLAKIQNPASVNFLLILQIPLNNFFQYYDEKVFPSTKEQKAFEKSLFQKTCKANAEIILLDGMICVYRSNVDLFFYVMGGADENELILVSALNCLYDSISLVLRKNVEKKALIDDMDIAMLIIDEICDNGVLMETEPQAVVSRCALRTDELTFGDQSISQVGMSVRMS</sequence>
<proteinExistence type="inferred from homology"/>
<evidence type="ECO:0000256" key="4">
    <source>
        <dbReference type="ARBA" id="ARBA00022448"/>
    </source>
</evidence>
<comment type="function">
    <text evidence="11">The coatomer is a cytosolic protein complex that binds to dilysine motifs and reversibly associates with Golgi non-clathrin-coated vesicles, which further mediate biosynthetic protein transport from the ER, via the Golgi up to the trans Golgi network. Coatomer complex is required for budding from Golgi membranes, and is essential for the retrograde Golgi-to-ER transport of dilysine-tagged proteins. The zeta subunit may be involved in regulating the coat assembly and, hence, the rate of biosynthetic protein transport due to its association-dissociation properties with the coatomer complex.</text>
</comment>
<evidence type="ECO:0000256" key="2">
    <source>
        <dbReference type="ARBA" id="ARBA00006972"/>
    </source>
</evidence>
<keyword evidence="6 12" id="KW-0931">ER-Golgi transport</keyword>
<dbReference type="FunFam" id="3.30.450.60:FF:000013">
    <property type="entry name" value="Coatomer subunit zeta"/>
    <property type="match status" value="1"/>
</dbReference>
<dbReference type="GO" id="GO:0006890">
    <property type="term" value="P:retrograde vesicle-mediated transport, Golgi to endoplasmic reticulum"/>
    <property type="evidence" value="ECO:0007669"/>
    <property type="project" value="UniProtKB-UniRule"/>
</dbReference>
<feature type="domain" description="AP complex mu/sigma subunit" evidence="13">
    <location>
        <begin position="31"/>
        <end position="166"/>
    </location>
</feature>
<dbReference type="PANTHER" id="PTHR11043:SF0">
    <property type="entry name" value="COATOMER SUBUNIT ZETA"/>
    <property type="match status" value="1"/>
</dbReference>
<evidence type="ECO:0000313" key="14">
    <source>
        <dbReference type="Proteomes" id="UP000887581"/>
    </source>
</evidence>
<keyword evidence="9 12" id="KW-0472">Membrane</keyword>
<evidence type="ECO:0000256" key="3">
    <source>
        <dbReference type="ARBA" id="ARBA00011775"/>
    </source>
</evidence>
<dbReference type="WBParaSite" id="sdigi.contig412.g8147.t1">
    <property type="protein sequence ID" value="sdigi.contig412.g8147.t1"/>
    <property type="gene ID" value="sdigi.contig412.g8147"/>
</dbReference>
<evidence type="ECO:0000313" key="15">
    <source>
        <dbReference type="WBParaSite" id="sdigi.contig412.g8147.t1"/>
    </source>
</evidence>
<evidence type="ECO:0000256" key="8">
    <source>
        <dbReference type="ARBA" id="ARBA00023034"/>
    </source>
</evidence>
<evidence type="ECO:0000256" key="11">
    <source>
        <dbReference type="ARBA" id="ARBA00045555"/>
    </source>
</evidence>
<dbReference type="GO" id="GO:0000139">
    <property type="term" value="C:Golgi membrane"/>
    <property type="evidence" value="ECO:0007669"/>
    <property type="project" value="UniProtKB-SubCell"/>
</dbReference>
<dbReference type="InterPro" id="IPR011012">
    <property type="entry name" value="Longin-like_dom_sf"/>
</dbReference>
<dbReference type="GO" id="GO:0030126">
    <property type="term" value="C:COPI vesicle coat"/>
    <property type="evidence" value="ECO:0007669"/>
    <property type="project" value="UniProtKB-UniRule"/>
</dbReference>
<dbReference type="InterPro" id="IPR039652">
    <property type="entry name" value="Coatomer_zeta"/>
</dbReference>
<keyword evidence="8 12" id="KW-0333">Golgi apparatus</keyword>
<evidence type="ECO:0000256" key="9">
    <source>
        <dbReference type="ARBA" id="ARBA00023136"/>
    </source>
</evidence>
<protein>
    <recommendedName>
        <fullName evidence="12">Coatomer subunit zeta</fullName>
    </recommendedName>
</protein>
<keyword evidence="10 12" id="KW-0968">Cytoplasmic vesicle</keyword>
<evidence type="ECO:0000256" key="1">
    <source>
        <dbReference type="ARBA" id="ARBA00004255"/>
    </source>
</evidence>
<comment type="subunit">
    <text evidence="3 12">Oligomeric complex that consists of at least the alpha, beta, beta', gamma, delta, epsilon and zeta subunits.</text>
</comment>
<accession>A0A915PTX7</accession>
<evidence type="ECO:0000259" key="13">
    <source>
        <dbReference type="Pfam" id="PF01217"/>
    </source>
</evidence>
<name>A0A915PTX7_9BILA</name>
<comment type="subcellular location">
    <subcellularLocation>
        <location evidence="12">Cytoplasm</location>
    </subcellularLocation>
    <subcellularLocation>
        <location evidence="1 12">Golgi apparatus membrane</location>
        <topology evidence="1 12">Peripheral membrane protein</topology>
        <orientation evidence="1 12">Cytoplasmic side</orientation>
    </subcellularLocation>
    <subcellularLocation>
        <location evidence="12">Cytoplasmic vesicle</location>
        <location evidence="12">COPI-coated vesicle membrane</location>
        <topology evidence="12">Peripheral membrane protein</topology>
        <orientation evidence="12">Cytoplasmic side</orientation>
    </subcellularLocation>
</comment>
<evidence type="ECO:0000256" key="7">
    <source>
        <dbReference type="ARBA" id="ARBA00022927"/>
    </source>
</evidence>
<reference evidence="15" key="1">
    <citation type="submission" date="2022-11" db="UniProtKB">
        <authorList>
            <consortium name="WormBaseParasite"/>
        </authorList>
    </citation>
    <scope>IDENTIFICATION</scope>
</reference>
<dbReference type="Pfam" id="PF01217">
    <property type="entry name" value="Clat_adaptor_s"/>
    <property type="match status" value="1"/>
</dbReference>
<dbReference type="AlphaFoldDB" id="A0A915PTX7"/>